<evidence type="ECO:0000259" key="19">
    <source>
        <dbReference type="Pfam" id="PF22627"/>
    </source>
</evidence>
<evidence type="ECO:0000256" key="1">
    <source>
        <dbReference type="ARBA" id="ARBA00001936"/>
    </source>
</evidence>
<keyword evidence="9 17" id="KW-0812">Transmembrane</keyword>
<evidence type="ECO:0000256" key="4">
    <source>
        <dbReference type="ARBA" id="ARBA00004922"/>
    </source>
</evidence>
<keyword evidence="10" id="KW-0479">Metal-binding</keyword>
<name>A0A7J4JWU2_9ARCH</name>
<accession>A0A7J4JWU2</accession>
<dbReference type="GO" id="GO:0012505">
    <property type="term" value="C:endomembrane system"/>
    <property type="evidence" value="ECO:0007669"/>
    <property type="project" value="UniProtKB-SubCell"/>
</dbReference>
<feature type="transmembrane region" description="Helical" evidence="17">
    <location>
        <begin position="116"/>
        <end position="137"/>
    </location>
</feature>
<keyword evidence="7" id="KW-0328">Glycosyltransferase</keyword>
<reference evidence="21" key="1">
    <citation type="journal article" date="2020" name="bioRxiv">
        <title>A rank-normalized archaeal taxonomy based on genome phylogeny resolves widespread incomplete and uneven classifications.</title>
        <authorList>
            <person name="Rinke C."/>
            <person name="Chuvochina M."/>
            <person name="Mussig A.J."/>
            <person name="Chaumeil P.-A."/>
            <person name="Waite D.W."/>
            <person name="Whitman W.B."/>
            <person name="Parks D.H."/>
            <person name="Hugenholtz P."/>
        </authorList>
    </citation>
    <scope>NUCLEOTIDE SEQUENCE [LARGE SCALE GENOMIC DNA]</scope>
</reference>
<evidence type="ECO:0000259" key="18">
    <source>
        <dbReference type="Pfam" id="PF02516"/>
    </source>
</evidence>
<feature type="domain" description="AglB-like core" evidence="19">
    <location>
        <begin position="451"/>
        <end position="506"/>
    </location>
</feature>
<feature type="transmembrane region" description="Helical" evidence="17">
    <location>
        <begin position="375"/>
        <end position="393"/>
    </location>
</feature>
<evidence type="ECO:0000256" key="2">
    <source>
        <dbReference type="ARBA" id="ARBA00001946"/>
    </source>
</evidence>
<sequence>MAFLVFLMKAKAQALKNKIIEHKKELFIVFLIFVLAFGTRAYLMKYELFFEFDGYWHARMISYIIQTGTYPDKDPLAYYQLGGSPTHVGSDFFWYLSAFLYKLFTLGAAYDKQTWILIVKILPALFGGLIAVVAYFIGKEAFDDKRAGILLGFFTGIMPAFIYRQMAGWLEDDSFGWLPGLIAVYFLTKAVKAKELKSKEFFANALLSGIFAGIMAWSWSGFQTVPLIFAVFAVLGLLAIGINKLLNKEKQTGSNAVKICAGTVLAVALMAVFAYPLVGLAWANPSVSAVARFFPGMGGSLTGGEQGLIGQSVGEESVGINFFGNKYNFLLVLLPFGIAALAWNGFLRRKYPSLLLLAIVIVTLIMAITKLKFTYYFGLGMAIAAAIALFGALQWLDKKEKRAKILLAGACGFFLLTGVAAGSFFVSQNIPNIEYDTGWKEALKWANINTPQDSKFFNWWDEGHWVTFIAERKATLDNRNYGDASPVASFIILSDENKALSILNQKEFSPDYLIFGDDLLQKQYSLANYAFQGQQLSIDESNWYSSSAGFVIPCSYSKTAVSGQVSYVCGSNVLSEQDWTSLPTEWQSQPNQVVGREVLFVYRSSDSKGNLKIYVLSVPTNGSMLAKLWFGKKELQPYFEQVYFFKDVKIFKVN</sequence>
<dbReference type="Gene3D" id="3.40.50.12610">
    <property type="match status" value="1"/>
</dbReference>
<evidence type="ECO:0000256" key="14">
    <source>
        <dbReference type="ARBA" id="ARBA00023211"/>
    </source>
</evidence>
<dbReference type="PANTHER" id="PTHR13872">
    <property type="entry name" value="DOLICHYL-DIPHOSPHOOLIGOSACCHARIDE--PROTEIN GLYCOSYLTRANSFERASE SUBUNIT"/>
    <property type="match status" value="1"/>
</dbReference>
<evidence type="ECO:0000256" key="6">
    <source>
        <dbReference type="ARBA" id="ARBA00012602"/>
    </source>
</evidence>
<evidence type="ECO:0000256" key="13">
    <source>
        <dbReference type="ARBA" id="ARBA00023136"/>
    </source>
</evidence>
<dbReference type="AlphaFoldDB" id="A0A7J4JWU2"/>
<feature type="transmembrane region" description="Helical" evidence="17">
    <location>
        <begin position="149"/>
        <end position="169"/>
    </location>
</feature>
<comment type="caution">
    <text evidence="20">The sequence shown here is derived from an EMBL/GenBank/DDBJ whole genome shotgun (WGS) entry which is preliminary data.</text>
</comment>
<dbReference type="Proteomes" id="UP000590964">
    <property type="component" value="Unassembled WGS sequence"/>
</dbReference>
<feature type="transmembrane region" description="Helical" evidence="17">
    <location>
        <begin position="24"/>
        <end position="43"/>
    </location>
</feature>
<organism evidence="20 21">
    <name type="scientific">Candidatus Iainarchaeum sp</name>
    <dbReference type="NCBI Taxonomy" id="3101447"/>
    <lineage>
        <taxon>Archaea</taxon>
        <taxon>Candidatus Iainarchaeota</taxon>
        <taxon>Candidatus Iainarchaeia</taxon>
        <taxon>Candidatus Iainarchaeales</taxon>
        <taxon>Candidatus Iainarchaeaceae</taxon>
        <taxon>Candidatus Iainarchaeum</taxon>
    </lineage>
</organism>
<evidence type="ECO:0000256" key="11">
    <source>
        <dbReference type="ARBA" id="ARBA00022842"/>
    </source>
</evidence>
<comment type="subcellular location">
    <subcellularLocation>
        <location evidence="3">Endomembrane system</location>
        <topology evidence="3">Multi-pass membrane protein</topology>
    </subcellularLocation>
</comment>
<dbReference type="InterPro" id="IPR054479">
    <property type="entry name" value="AglB-like_core"/>
</dbReference>
<comment type="cofactor">
    <cofactor evidence="1">
        <name>Mn(2+)</name>
        <dbReference type="ChEBI" id="CHEBI:29035"/>
    </cofactor>
</comment>
<feature type="transmembrane region" description="Helical" evidence="17">
    <location>
        <begin position="353"/>
        <end position="369"/>
    </location>
</feature>
<dbReference type="Pfam" id="PF22627">
    <property type="entry name" value="AglB_core-like"/>
    <property type="match status" value="1"/>
</dbReference>
<feature type="transmembrane region" description="Helical" evidence="17">
    <location>
        <begin position="225"/>
        <end position="247"/>
    </location>
</feature>
<keyword evidence="14" id="KW-0464">Manganese</keyword>
<dbReference type="EC" id="2.4.99.21" evidence="6"/>
<gene>
    <name evidence="20" type="ORF">HA222_02220</name>
</gene>
<dbReference type="UniPathway" id="UPA00378"/>
<comment type="catalytic activity">
    <reaction evidence="16">
        <text>an archaeal dolichyl phosphooligosaccharide + [protein]-L-asparagine = an archaeal dolichyl phosphate + a glycoprotein with the oligosaccharide chain attached by N-beta-D-glycosyl linkage to a protein L-asparagine.</text>
        <dbReference type="EC" id="2.4.99.21"/>
    </reaction>
</comment>
<feature type="transmembrane region" description="Helical" evidence="17">
    <location>
        <begin position="92"/>
        <end position="110"/>
    </location>
</feature>
<evidence type="ECO:0000256" key="16">
    <source>
        <dbReference type="ARBA" id="ARBA00034066"/>
    </source>
</evidence>
<evidence type="ECO:0000256" key="3">
    <source>
        <dbReference type="ARBA" id="ARBA00004127"/>
    </source>
</evidence>
<comment type="cofactor">
    <cofactor evidence="2">
        <name>Mg(2+)</name>
        <dbReference type="ChEBI" id="CHEBI:18420"/>
    </cofactor>
</comment>
<feature type="domain" description="Oligosaccharyl transferase STT3 N-terminal" evidence="18">
    <location>
        <begin position="28"/>
        <end position="281"/>
    </location>
</feature>
<dbReference type="InterPro" id="IPR003674">
    <property type="entry name" value="Oligo_trans_STT3"/>
</dbReference>
<comment type="pathway">
    <text evidence="4">Protein modification; protein glycosylation.</text>
</comment>
<feature type="transmembrane region" description="Helical" evidence="17">
    <location>
        <begin position="259"/>
        <end position="283"/>
    </location>
</feature>
<evidence type="ECO:0000256" key="9">
    <source>
        <dbReference type="ARBA" id="ARBA00022692"/>
    </source>
</evidence>
<dbReference type="EMBL" id="DUFW01000032">
    <property type="protein sequence ID" value="HIH21460.1"/>
    <property type="molecule type" value="Genomic_DNA"/>
</dbReference>
<dbReference type="GO" id="GO:0046872">
    <property type="term" value="F:metal ion binding"/>
    <property type="evidence" value="ECO:0007669"/>
    <property type="project" value="UniProtKB-KW"/>
</dbReference>
<dbReference type="GO" id="GO:0004576">
    <property type="term" value="F:oligosaccharyl transferase activity"/>
    <property type="evidence" value="ECO:0007669"/>
    <property type="project" value="InterPro"/>
</dbReference>
<keyword evidence="8" id="KW-0808">Transferase</keyword>
<evidence type="ECO:0000256" key="12">
    <source>
        <dbReference type="ARBA" id="ARBA00022989"/>
    </source>
</evidence>
<evidence type="ECO:0000256" key="15">
    <source>
        <dbReference type="ARBA" id="ARBA00030679"/>
    </source>
</evidence>
<dbReference type="GO" id="GO:0016020">
    <property type="term" value="C:membrane"/>
    <property type="evidence" value="ECO:0007669"/>
    <property type="project" value="InterPro"/>
</dbReference>
<keyword evidence="11" id="KW-0460">Magnesium</keyword>
<feature type="transmembrane region" description="Helical" evidence="17">
    <location>
        <begin position="327"/>
        <end position="346"/>
    </location>
</feature>
<evidence type="ECO:0000256" key="8">
    <source>
        <dbReference type="ARBA" id="ARBA00022679"/>
    </source>
</evidence>
<evidence type="ECO:0000256" key="17">
    <source>
        <dbReference type="SAM" id="Phobius"/>
    </source>
</evidence>
<evidence type="ECO:0000313" key="20">
    <source>
        <dbReference type="EMBL" id="HIH21460.1"/>
    </source>
</evidence>
<keyword evidence="13 17" id="KW-0472">Membrane</keyword>
<evidence type="ECO:0000256" key="5">
    <source>
        <dbReference type="ARBA" id="ARBA00010810"/>
    </source>
</evidence>
<comment type="similarity">
    <text evidence="5">Belongs to the STT3 family.</text>
</comment>
<dbReference type="PANTHER" id="PTHR13872:SF1">
    <property type="entry name" value="DOLICHYL-DIPHOSPHOOLIGOSACCHARIDE--PROTEIN GLYCOSYLTRANSFERASE SUBUNIT STT3B"/>
    <property type="match status" value="1"/>
</dbReference>
<evidence type="ECO:0000256" key="10">
    <source>
        <dbReference type="ARBA" id="ARBA00022723"/>
    </source>
</evidence>
<feature type="transmembrane region" description="Helical" evidence="17">
    <location>
        <begin position="405"/>
        <end position="426"/>
    </location>
</feature>
<proteinExistence type="inferred from homology"/>
<dbReference type="InterPro" id="IPR048307">
    <property type="entry name" value="STT3_N"/>
</dbReference>
<evidence type="ECO:0000256" key="7">
    <source>
        <dbReference type="ARBA" id="ARBA00022676"/>
    </source>
</evidence>
<protein>
    <recommendedName>
        <fullName evidence="6">dolichyl-phosphooligosaccharide-protein glycotransferase</fullName>
        <ecNumber evidence="6">2.4.99.21</ecNumber>
    </recommendedName>
    <alternativeName>
        <fullName evidence="15">Oligosaccharyl transferase</fullName>
    </alternativeName>
</protein>
<keyword evidence="12 17" id="KW-1133">Transmembrane helix</keyword>
<feature type="transmembrane region" description="Helical" evidence="17">
    <location>
        <begin position="201"/>
        <end position="219"/>
    </location>
</feature>
<dbReference type="Pfam" id="PF02516">
    <property type="entry name" value="STT3"/>
    <property type="match status" value="1"/>
</dbReference>
<evidence type="ECO:0000313" key="21">
    <source>
        <dbReference type="Proteomes" id="UP000590964"/>
    </source>
</evidence>